<keyword evidence="2" id="KW-1185">Reference proteome</keyword>
<feature type="non-terminal residue" evidence="1">
    <location>
        <position position="116"/>
    </location>
</feature>
<proteinExistence type="predicted"/>
<evidence type="ECO:0000313" key="1">
    <source>
        <dbReference type="EMBL" id="CAL1544500.1"/>
    </source>
</evidence>
<accession>A0AAV2ICC1</accession>
<organism evidence="1 2">
    <name type="scientific">Lymnaea stagnalis</name>
    <name type="common">Great pond snail</name>
    <name type="synonym">Helix stagnalis</name>
    <dbReference type="NCBI Taxonomy" id="6523"/>
    <lineage>
        <taxon>Eukaryota</taxon>
        <taxon>Metazoa</taxon>
        <taxon>Spiralia</taxon>
        <taxon>Lophotrochozoa</taxon>
        <taxon>Mollusca</taxon>
        <taxon>Gastropoda</taxon>
        <taxon>Heterobranchia</taxon>
        <taxon>Euthyneura</taxon>
        <taxon>Panpulmonata</taxon>
        <taxon>Hygrophila</taxon>
        <taxon>Lymnaeoidea</taxon>
        <taxon>Lymnaeidae</taxon>
        <taxon>Lymnaea</taxon>
    </lineage>
</organism>
<name>A0AAV2ICC1_LYMST</name>
<dbReference type="EMBL" id="CAXITT010000625">
    <property type="protein sequence ID" value="CAL1544500.1"/>
    <property type="molecule type" value="Genomic_DNA"/>
</dbReference>
<protein>
    <submittedName>
        <fullName evidence="1">Uncharacterized protein</fullName>
    </submittedName>
</protein>
<evidence type="ECO:0000313" key="2">
    <source>
        <dbReference type="Proteomes" id="UP001497497"/>
    </source>
</evidence>
<dbReference type="AlphaFoldDB" id="A0AAV2ICC1"/>
<gene>
    <name evidence="1" type="ORF">GSLYS_00018013001</name>
</gene>
<comment type="caution">
    <text evidence="1">The sequence shown here is derived from an EMBL/GenBank/DDBJ whole genome shotgun (WGS) entry which is preliminary data.</text>
</comment>
<dbReference type="Proteomes" id="UP001497497">
    <property type="component" value="Unassembled WGS sequence"/>
</dbReference>
<feature type="non-terminal residue" evidence="1">
    <location>
        <position position="1"/>
    </location>
</feature>
<reference evidence="1 2" key="1">
    <citation type="submission" date="2024-04" db="EMBL/GenBank/DDBJ databases">
        <authorList>
            <consortium name="Genoscope - CEA"/>
            <person name="William W."/>
        </authorList>
    </citation>
    <scope>NUCLEOTIDE SEQUENCE [LARGE SCALE GENOMIC DNA]</scope>
</reference>
<sequence length="116" mass="13153">FNLSAATEKTTELAYVGLLKKHVPKAKSFVWSNLRPFALDSTLPKMSDNKENCVALNFTLRSNTGKKGIKWTLVKCDTQRSKIRLCELEVNLAPNLTGLMAQLKTKKQRSDLWRSK</sequence>